<evidence type="ECO:0000313" key="1">
    <source>
        <dbReference type="EMBL" id="EHC39562.1"/>
    </source>
</evidence>
<dbReference type="AlphaFoldDB" id="A0A6C8GQX7"/>
<evidence type="ECO:0000313" key="2">
    <source>
        <dbReference type="Proteomes" id="UP000004906"/>
    </source>
</evidence>
<sequence length="35" mass="3963">MPTCSAVLRGISLILHLNNQCQNLADRIKRNLDIQ</sequence>
<dbReference type="Proteomes" id="UP000004906">
    <property type="component" value="Unassembled WGS sequence"/>
</dbReference>
<gene>
    <name evidence="1" type="ORF">LTSEADE_1204</name>
</gene>
<organism evidence="1 2">
    <name type="scientific">Salmonella enterica subsp. enterica serovar Adelaide str. A4-669</name>
    <dbReference type="NCBI Taxonomy" id="913063"/>
    <lineage>
        <taxon>Bacteria</taxon>
        <taxon>Pseudomonadati</taxon>
        <taxon>Pseudomonadota</taxon>
        <taxon>Gammaproteobacteria</taxon>
        <taxon>Enterobacterales</taxon>
        <taxon>Enterobacteriaceae</taxon>
        <taxon>Salmonella</taxon>
    </lineage>
</organism>
<reference evidence="1 2" key="1">
    <citation type="journal article" date="2011" name="BMC Genomics">
        <title>Genome sequencing reveals diversification of virulence factor content and possible host adaptation in distinct subpopulations of Salmonella enterica.</title>
        <authorList>
            <person name="den Bakker H.C."/>
            <person name="Moreno Switt A.I."/>
            <person name="Govoni G."/>
            <person name="Cummings C.A."/>
            <person name="Ranieri M.L."/>
            <person name="Degoricija L."/>
            <person name="Hoelzer K."/>
            <person name="Rodriguez-Rivera L.D."/>
            <person name="Brown S."/>
            <person name="Bolchacova E."/>
            <person name="Furtado M.R."/>
            <person name="Wiedmann M."/>
        </authorList>
    </citation>
    <scope>NUCLEOTIDE SEQUENCE [LARGE SCALE GENOMIC DNA]</scope>
    <source>
        <strain evidence="1 2">A4-669</strain>
    </source>
</reference>
<protein>
    <submittedName>
        <fullName evidence="1">Uncharacterized protein</fullName>
    </submittedName>
</protein>
<name>A0A6C8GQX7_SALET</name>
<dbReference type="EMBL" id="AFCI01000426">
    <property type="protein sequence ID" value="EHC39562.1"/>
    <property type="molecule type" value="Genomic_DNA"/>
</dbReference>
<comment type="caution">
    <text evidence="1">The sequence shown here is derived from an EMBL/GenBank/DDBJ whole genome shotgun (WGS) entry which is preliminary data.</text>
</comment>
<accession>A0A6C8GQX7</accession>
<feature type="non-terminal residue" evidence="1">
    <location>
        <position position="35"/>
    </location>
</feature>
<proteinExistence type="predicted"/>